<dbReference type="RefSeq" id="WP_091448911.1">
    <property type="nucleotide sequence ID" value="NZ_FMZZ01000002.1"/>
</dbReference>
<evidence type="ECO:0000313" key="3">
    <source>
        <dbReference type="Proteomes" id="UP000199501"/>
    </source>
</evidence>
<keyword evidence="1" id="KW-0472">Membrane</keyword>
<keyword evidence="1" id="KW-1133">Transmembrane helix</keyword>
<dbReference type="AlphaFoldDB" id="A0A1G6LJN8"/>
<accession>A0A1G6LJN8</accession>
<protein>
    <recommendedName>
        <fullName evidence="4">Small integral membrane protein</fullName>
    </recommendedName>
</protein>
<evidence type="ECO:0000256" key="1">
    <source>
        <dbReference type="SAM" id="Phobius"/>
    </source>
</evidence>
<gene>
    <name evidence="2" type="ORF">SAMN05216174_102110</name>
</gene>
<evidence type="ECO:0008006" key="4">
    <source>
        <dbReference type="Google" id="ProtNLM"/>
    </source>
</evidence>
<organism evidence="2 3">
    <name type="scientific">Actinokineospora iranica</name>
    <dbReference type="NCBI Taxonomy" id="1271860"/>
    <lineage>
        <taxon>Bacteria</taxon>
        <taxon>Bacillati</taxon>
        <taxon>Actinomycetota</taxon>
        <taxon>Actinomycetes</taxon>
        <taxon>Pseudonocardiales</taxon>
        <taxon>Pseudonocardiaceae</taxon>
        <taxon>Actinokineospora</taxon>
    </lineage>
</organism>
<evidence type="ECO:0000313" key="2">
    <source>
        <dbReference type="EMBL" id="SDC43471.1"/>
    </source>
</evidence>
<dbReference type="STRING" id="1271860.SAMN05216174_102110"/>
<feature type="transmembrane region" description="Helical" evidence="1">
    <location>
        <begin position="12"/>
        <end position="38"/>
    </location>
</feature>
<reference evidence="3" key="1">
    <citation type="submission" date="2016-10" db="EMBL/GenBank/DDBJ databases">
        <authorList>
            <person name="Varghese N."/>
            <person name="Submissions S."/>
        </authorList>
    </citation>
    <scope>NUCLEOTIDE SEQUENCE [LARGE SCALE GENOMIC DNA]</scope>
    <source>
        <strain evidence="3">IBRC-M 10403</strain>
    </source>
</reference>
<dbReference type="EMBL" id="FMZZ01000002">
    <property type="protein sequence ID" value="SDC43471.1"/>
    <property type="molecule type" value="Genomic_DNA"/>
</dbReference>
<dbReference type="OrthoDB" id="4954175at2"/>
<proteinExistence type="predicted"/>
<name>A0A1G6LJN8_9PSEU</name>
<sequence>MNATQTGIIAGLVLGLAATQGFLAFVITLAIGFVGLVVGRVIDGELDLSDVFSGGRGKDR</sequence>
<dbReference type="Proteomes" id="UP000199501">
    <property type="component" value="Unassembled WGS sequence"/>
</dbReference>
<keyword evidence="1" id="KW-0812">Transmembrane</keyword>
<keyword evidence="3" id="KW-1185">Reference proteome</keyword>